<dbReference type="FunFam" id="3.40.50.10490:FF:000014">
    <property type="entry name" value="N-acetylmuramic acid 6-phosphate etherase"/>
    <property type="match status" value="1"/>
</dbReference>
<dbReference type="GO" id="GO:0097367">
    <property type="term" value="F:carbohydrate derivative binding"/>
    <property type="evidence" value="ECO:0007669"/>
    <property type="project" value="InterPro"/>
</dbReference>
<evidence type="ECO:0000256" key="4">
    <source>
        <dbReference type="ARBA" id="ARBA00051747"/>
    </source>
</evidence>
<dbReference type="EMBL" id="FOES01000022">
    <property type="protein sequence ID" value="SEQ68397.1"/>
    <property type="molecule type" value="Genomic_DNA"/>
</dbReference>
<dbReference type="FunFam" id="1.10.8.1080:FF:000001">
    <property type="entry name" value="N-acetylmuramic acid 6-phosphate etherase"/>
    <property type="match status" value="1"/>
</dbReference>
<evidence type="ECO:0000256" key="5">
    <source>
        <dbReference type="ARBA" id="ARBA00060595"/>
    </source>
</evidence>
<evidence type="ECO:0000256" key="12">
    <source>
        <dbReference type="HAMAP-Rule" id="MF_00068"/>
    </source>
</evidence>
<reference evidence="14 15" key="1">
    <citation type="submission" date="2016-10" db="EMBL/GenBank/DDBJ databases">
        <authorList>
            <person name="de Groot N.N."/>
        </authorList>
    </citation>
    <scope>NUCLEOTIDE SEQUENCE [LARGE SCALE GENOMIC DNA]</scope>
    <source>
        <strain evidence="14 15">DSM 21633</strain>
    </source>
</reference>
<dbReference type="GO" id="GO:0016835">
    <property type="term" value="F:carbon-oxygen lyase activity"/>
    <property type="evidence" value="ECO:0007669"/>
    <property type="project" value="UniProtKB-UniRule"/>
</dbReference>
<keyword evidence="15" id="KW-1185">Reference proteome</keyword>
<dbReference type="CDD" id="cd05007">
    <property type="entry name" value="SIS_Etherase"/>
    <property type="match status" value="1"/>
</dbReference>
<dbReference type="Proteomes" id="UP000199427">
    <property type="component" value="Unassembled WGS sequence"/>
</dbReference>
<comment type="pathway">
    <text evidence="6">Cell wall biogenesis.</text>
</comment>
<evidence type="ECO:0000256" key="9">
    <source>
        <dbReference type="ARBA" id="ARBA00070061"/>
    </source>
</evidence>
<evidence type="ECO:0000313" key="14">
    <source>
        <dbReference type="EMBL" id="SEQ68397.1"/>
    </source>
</evidence>
<dbReference type="UniPathway" id="UPA00342"/>
<comment type="pathway">
    <text evidence="5">Amino-sugar metabolism; 1,6-anhydro-N-acetylmuramate degradation.</text>
</comment>
<feature type="active site" description="Proton donor" evidence="12">
    <location>
        <position position="85"/>
    </location>
</feature>
<organism evidence="14 15">
    <name type="scientific">Piscibacillus halophilus</name>
    <dbReference type="NCBI Taxonomy" id="571933"/>
    <lineage>
        <taxon>Bacteria</taxon>
        <taxon>Bacillati</taxon>
        <taxon>Bacillota</taxon>
        <taxon>Bacilli</taxon>
        <taxon>Bacillales</taxon>
        <taxon>Bacillaceae</taxon>
        <taxon>Piscibacillus</taxon>
    </lineage>
</organism>
<protein>
    <recommendedName>
        <fullName evidence="9 12">N-acetylmuramic acid 6-phosphate etherase</fullName>
        <shortName evidence="12">MurNAc-6-P etherase</shortName>
        <ecNumber evidence="8 12">4.2.1.126</ecNumber>
    </recommendedName>
    <alternativeName>
        <fullName evidence="11 12">N-acetylmuramic acid 6-phosphate hydrolase</fullName>
    </alternativeName>
    <alternativeName>
        <fullName evidence="10 12">N-acetylmuramic acid 6-phosphate lyase</fullName>
    </alternativeName>
</protein>
<dbReference type="GO" id="GO:0097173">
    <property type="term" value="P:N-acetylmuramic acid catabolic process"/>
    <property type="evidence" value="ECO:0007669"/>
    <property type="project" value="UniProtKB-UniPathway"/>
</dbReference>
<comment type="subunit">
    <text evidence="1 12">Homodimer.</text>
</comment>
<dbReference type="Gene3D" id="3.40.50.10490">
    <property type="entry name" value="Glucose-6-phosphate isomerase like protein, domain 1"/>
    <property type="match status" value="1"/>
</dbReference>
<evidence type="ECO:0000256" key="1">
    <source>
        <dbReference type="ARBA" id="ARBA00011738"/>
    </source>
</evidence>
<dbReference type="EC" id="4.2.1.126" evidence="8 12"/>
<feature type="active site" evidence="12">
    <location>
        <position position="116"/>
    </location>
</feature>
<gene>
    <name evidence="12" type="primary">murQ</name>
    <name evidence="14" type="ORF">SAMN05216362_12225</name>
</gene>
<evidence type="ECO:0000259" key="13">
    <source>
        <dbReference type="PROSITE" id="PS51464"/>
    </source>
</evidence>
<dbReference type="NCBIfam" id="NF003915">
    <property type="entry name" value="PRK05441.1"/>
    <property type="match status" value="1"/>
</dbReference>
<dbReference type="Pfam" id="PF22645">
    <property type="entry name" value="GKRP_SIS_N"/>
    <property type="match status" value="1"/>
</dbReference>
<dbReference type="PROSITE" id="PS50012">
    <property type="entry name" value="RCC1_3"/>
    <property type="match status" value="1"/>
</dbReference>
<dbReference type="NCBIfam" id="TIGR00274">
    <property type="entry name" value="N-acetylmuramic acid 6-phosphate etherase"/>
    <property type="match status" value="1"/>
</dbReference>
<proteinExistence type="inferred from homology"/>
<dbReference type="Gene3D" id="1.10.8.1080">
    <property type="match status" value="1"/>
</dbReference>
<evidence type="ECO:0000256" key="8">
    <source>
        <dbReference type="ARBA" id="ARBA00067056"/>
    </source>
</evidence>
<dbReference type="GO" id="GO:0016803">
    <property type="term" value="F:ether hydrolase activity"/>
    <property type="evidence" value="ECO:0007669"/>
    <property type="project" value="TreeGrafter"/>
</dbReference>
<evidence type="ECO:0000256" key="7">
    <source>
        <dbReference type="ARBA" id="ARBA00061234"/>
    </source>
</evidence>
<evidence type="ECO:0000256" key="10">
    <source>
        <dbReference type="ARBA" id="ARBA00077905"/>
    </source>
</evidence>
<dbReference type="InterPro" id="IPR040190">
    <property type="entry name" value="MURQ/GCKR"/>
</dbReference>
<dbReference type="InterPro" id="IPR046348">
    <property type="entry name" value="SIS_dom_sf"/>
</dbReference>
<dbReference type="InterPro" id="IPR005488">
    <property type="entry name" value="Etherase_MurQ"/>
</dbReference>
<sequence length="301" mass="33190">MMERLTKLMTETYNPKSKELDQLTTDRILQLMNEEDMLIPKAISKVLPEIEETVEVVYQSFINNGRLFYVGAGTSGRIGLLDAVECPPTFSTSSEMIQAVIAGGSDAMMVAVEGAEDNEDLAVRDLKERQLSEDDVVIGIAASGRTPYVKGALKYAQMVGAKAVSLSSNEESEISHYADIAIEVITGPEVLTGSTRLKAATAHKMILNMISTASMVKCGKVYQNLMVDVNATNYKLKERCKKIVREATQVSYDEAEKVLQETDYKVKPAIVMILANVDYEQANLLLEQSKGFVREAIRKSD</sequence>
<comment type="function">
    <text evidence="12">Specifically catalyzes the cleavage of the D-lactyl ether substituent of MurNAc 6-phosphate, producing GlcNAc 6-phosphate and D-lactate.</text>
</comment>
<evidence type="ECO:0000313" key="15">
    <source>
        <dbReference type="Proteomes" id="UP000199427"/>
    </source>
</evidence>
<dbReference type="NCBIfam" id="NF009222">
    <property type="entry name" value="PRK12570.1"/>
    <property type="match status" value="1"/>
</dbReference>
<comment type="similarity">
    <text evidence="7 12">Belongs to the GCKR-like family. MurNAc-6-P etherase subfamily.</text>
</comment>
<comment type="miscellaneous">
    <text evidence="12">A lyase-type mechanism (elimination/hydration) is suggested for the cleavage of the lactyl ether bond of MurNAc 6-phosphate, with the formation of an alpha,beta-unsaturated aldehyde intermediate with (E)-stereochemistry, followed by the syn addition of water to give product.</text>
</comment>
<dbReference type="HAMAP" id="MF_00068">
    <property type="entry name" value="MurQ"/>
    <property type="match status" value="1"/>
</dbReference>
<comment type="pathway">
    <text evidence="12">Amino-sugar metabolism; N-acetylmuramate degradation.</text>
</comment>
<dbReference type="PANTHER" id="PTHR10088">
    <property type="entry name" value="GLUCOKINASE REGULATORY PROTEIN"/>
    <property type="match status" value="1"/>
</dbReference>
<name>A0A1H9I1F8_9BACI</name>
<feature type="domain" description="SIS" evidence="13">
    <location>
        <begin position="57"/>
        <end position="220"/>
    </location>
</feature>
<dbReference type="GO" id="GO:0046348">
    <property type="term" value="P:amino sugar catabolic process"/>
    <property type="evidence" value="ECO:0007669"/>
    <property type="project" value="InterPro"/>
</dbReference>
<dbReference type="PROSITE" id="PS51464">
    <property type="entry name" value="SIS"/>
    <property type="match status" value="1"/>
</dbReference>
<evidence type="ECO:0000256" key="6">
    <source>
        <dbReference type="ARBA" id="ARBA00060672"/>
    </source>
</evidence>
<dbReference type="STRING" id="571933.SAMN05216362_12225"/>
<dbReference type="InterPro" id="IPR005486">
    <property type="entry name" value="Glucokinase_regulatory_CS"/>
</dbReference>
<evidence type="ECO:0000256" key="11">
    <source>
        <dbReference type="ARBA" id="ARBA00084049"/>
    </source>
</evidence>
<dbReference type="InterPro" id="IPR001347">
    <property type="entry name" value="SIS_dom"/>
</dbReference>
<dbReference type="PANTHER" id="PTHR10088:SF4">
    <property type="entry name" value="GLUCOKINASE REGULATORY PROTEIN"/>
    <property type="match status" value="1"/>
</dbReference>
<dbReference type="InterPro" id="IPR000408">
    <property type="entry name" value="Reg_chr_condens"/>
</dbReference>
<dbReference type="SUPFAM" id="SSF53697">
    <property type="entry name" value="SIS domain"/>
    <property type="match status" value="1"/>
</dbReference>
<accession>A0A1H9I1F8</accession>
<dbReference type="AlphaFoldDB" id="A0A1H9I1F8"/>
<dbReference type="PROSITE" id="PS01272">
    <property type="entry name" value="GCKR"/>
    <property type="match status" value="1"/>
</dbReference>
<evidence type="ECO:0000256" key="3">
    <source>
        <dbReference type="ARBA" id="ARBA00023277"/>
    </source>
</evidence>
<comment type="catalytic activity">
    <reaction evidence="4 12">
        <text>N-acetyl-D-muramate 6-phosphate + H2O = N-acetyl-D-glucosamine 6-phosphate + (R)-lactate</text>
        <dbReference type="Rhea" id="RHEA:26410"/>
        <dbReference type="ChEBI" id="CHEBI:15377"/>
        <dbReference type="ChEBI" id="CHEBI:16004"/>
        <dbReference type="ChEBI" id="CHEBI:57513"/>
        <dbReference type="ChEBI" id="CHEBI:58722"/>
        <dbReference type="EC" id="4.2.1.126"/>
    </reaction>
</comment>
<keyword evidence="2 12" id="KW-0456">Lyase</keyword>
<dbReference type="GO" id="GO:0009254">
    <property type="term" value="P:peptidoglycan turnover"/>
    <property type="evidence" value="ECO:0007669"/>
    <property type="project" value="TreeGrafter"/>
</dbReference>
<evidence type="ECO:0000256" key="2">
    <source>
        <dbReference type="ARBA" id="ARBA00023239"/>
    </source>
</evidence>
<keyword evidence="3 12" id="KW-0119">Carbohydrate metabolism</keyword>